<feature type="compositionally biased region" description="Low complexity" evidence="5">
    <location>
        <begin position="193"/>
        <end position="214"/>
    </location>
</feature>
<dbReference type="GO" id="GO:0000145">
    <property type="term" value="C:exocyst"/>
    <property type="evidence" value="ECO:0007669"/>
    <property type="project" value="UniProtKB-UniRule"/>
</dbReference>
<keyword evidence="8" id="KW-1185">Reference proteome</keyword>
<keyword evidence="3 4" id="KW-0268">Exocytosis</keyword>
<dbReference type="GO" id="GO:0006887">
    <property type="term" value="P:exocytosis"/>
    <property type="evidence" value="ECO:0007669"/>
    <property type="project" value="UniProtKB-KW"/>
</dbReference>
<evidence type="ECO:0000313" key="7">
    <source>
        <dbReference type="EMBL" id="KAF2101828.1"/>
    </source>
</evidence>
<dbReference type="PANTHER" id="PTHR13043:SF1">
    <property type="entry name" value="EXOCYST COMPLEX COMPONENT 2"/>
    <property type="match status" value="1"/>
</dbReference>
<dbReference type="InterPro" id="IPR039481">
    <property type="entry name" value="EXOC2/Sec5_N_dom"/>
</dbReference>
<gene>
    <name evidence="7" type="ORF">NA57DRAFT_73268</name>
</gene>
<sequence>MANVEATLLNHYKIDSLYPAEWPAEKDQEDSSDEEEQPKTLNANPVRRSKTRYSVLERNPRQRASIPGSQKTKDGVENLVQKDEPDPLGGAGSVVQILRARGLPVEDDLKLRNRFLLSSTTFSPSLFLSQVHNNASTESLLQGLDFLSRSIEQKSASLKVLVESNFERFVRAKATIDNVYKEMRDQGAEANERPTSSGRPPSSRFSRPQSRRASINSHFRKTSGPFSPQFTPNFDSGTATHADKKKNALVKEQEYGVQPIKAPLLEVAVKAEEVWGPALGGRDKEENLRAVLSSIEKNRTLFELGMSIQEAIKRRDHDSIVEDYNKAHRYADAAKDIAERATSNGMALSDQEMHQIIVTARMWSDVSQQVDAFKRDVWRRLAGTHFTKQPATDDDKPEEHMELIGVLLELGVEDNPIWVWLLSRYDYLKGKVSATAERSRVEIEILRRRLANSEKPGPKVVAMYMRAASGNETFGSVSGLDSPKIIEFWEHVHNSLKALLAIQGGILGEVIEFWETAQSFIDGKAQRTLPSGHNGSARQHHHLSVDGVRELENGAMAILSLIRESVASFFVDPPIEDISALFSPIPETPDTPRTPKTPKSAALSPFSDSRFRFDPNNLPPPSPRRGESWEKYAFWPPNSNSLSGTHYLSAMLQLVGTAASEMGALRLDRDGTRANEELRTFIVNVRDRCTQAANAAWAFDAENCGNLEDWTRLAQRPELTKMPSRFMAFESSILTGMQKILFLTDAITRPDAQRVVPPPSAKLLQGVRSNFVASLYKTLTSMLENVNKPSTLEDNVEGEGESLIVPAHAATVGDTVSYGVDSTKKNVRSLLTLSNLYNLRAEVVPQLIAQFESNFSVQLADESKAIADVFSEIDSRLFQSYINPIATKIAGIINSGILAPSWAPASGQRPTDARPYVYSVLLELVSVHTEVSTTAPPLTPLILKHLLEGLTGSLKEAFQKRRNYNLAALMQATLDVEFVAQTLNNYTTDKTSEMQSQIYVVLDSRTDKDARMRLQDELQEMRGILKKLKEATRGEFACFKRQRAGAGSQRAPSRP</sequence>
<dbReference type="AlphaFoldDB" id="A0A9P4IM71"/>
<evidence type="ECO:0000256" key="5">
    <source>
        <dbReference type="SAM" id="MobiDB-lite"/>
    </source>
</evidence>
<evidence type="ECO:0000256" key="3">
    <source>
        <dbReference type="ARBA" id="ARBA00022483"/>
    </source>
</evidence>
<proteinExistence type="inferred from homology"/>
<comment type="function">
    <text evidence="4">Component of the exocyst complex involved in the docking of exocytic vesicles with fusion sites on the plasma membrane.</text>
</comment>
<feature type="region of interest" description="Disordered" evidence="5">
    <location>
        <begin position="186"/>
        <end position="240"/>
    </location>
</feature>
<evidence type="ECO:0000256" key="1">
    <source>
        <dbReference type="ARBA" id="ARBA00010578"/>
    </source>
</evidence>
<dbReference type="EMBL" id="ML978123">
    <property type="protein sequence ID" value="KAF2101828.1"/>
    <property type="molecule type" value="Genomic_DNA"/>
</dbReference>
<feature type="region of interest" description="Disordered" evidence="5">
    <location>
        <begin position="583"/>
        <end position="606"/>
    </location>
</feature>
<evidence type="ECO:0000256" key="2">
    <source>
        <dbReference type="ARBA" id="ARBA00022448"/>
    </source>
</evidence>
<feature type="compositionally biased region" description="Polar residues" evidence="5">
    <location>
        <begin position="224"/>
        <end position="239"/>
    </location>
</feature>
<feature type="region of interest" description="Disordered" evidence="5">
    <location>
        <begin position="19"/>
        <end position="75"/>
    </location>
</feature>
<protein>
    <recommendedName>
        <fullName evidence="4">Exocyst complex component SEC5</fullName>
    </recommendedName>
</protein>
<accession>A0A9P4IM71</accession>
<reference evidence="7" key="1">
    <citation type="journal article" date="2020" name="Stud. Mycol.">
        <title>101 Dothideomycetes genomes: a test case for predicting lifestyles and emergence of pathogens.</title>
        <authorList>
            <person name="Haridas S."/>
            <person name="Albert R."/>
            <person name="Binder M."/>
            <person name="Bloem J."/>
            <person name="Labutti K."/>
            <person name="Salamov A."/>
            <person name="Andreopoulos B."/>
            <person name="Baker S."/>
            <person name="Barry K."/>
            <person name="Bills G."/>
            <person name="Bluhm B."/>
            <person name="Cannon C."/>
            <person name="Castanera R."/>
            <person name="Culley D."/>
            <person name="Daum C."/>
            <person name="Ezra D."/>
            <person name="Gonzalez J."/>
            <person name="Henrissat B."/>
            <person name="Kuo A."/>
            <person name="Liang C."/>
            <person name="Lipzen A."/>
            <person name="Lutzoni F."/>
            <person name="Magnuson J."/>
            <person name="Mondo S."/>
            <person name="Nolan M."/>
            <person name="Ohm R."/>
            <person name="Pangilinan J."/>
            <person name="Park H.-J."/>
            <person name="Ramirez L."/>
            <person name="Alfaro M."/>
            <person name="Sun H."/>
            <person name="Tritt A."/>
            <person name="Yoshinaga Y."/>
            <person name="Zwiers L.-H."/>
            <person name="Turgeon B."/>
            <person name="Goodwin S."/>
            <person name="Spatafora J."/>
            <person name="Crous P."/>
            <person name="Grigoriev I."/>
        </authorList>
    </citation>
    <scope>NUCLEOTIDE SEQUENCE</scope>
    <source>
        <strain evidence="7">CBS 133067</strain>
    </source>
</reference>
<dbReference type="Pfam" id="PF15469">
    <property type="entry name" value="Sec5"/>
    <property type="match status" value="1"/>
</dbReference>
<feature type="domain" description="Exocyst complex component EXOC2/Sec5 N-terminal" evidence="6">
    <location>
        <begin position="85"/>
        <end position="1039"/>
    </location>
</feature>
<feature type="compositionally biased region" description="Acidic residues" evidence="5">
    <location>
        <begin position="27"/>
        <end position="36"/>
    </location>
</feature>
<evidence type="ECO:0000313" key="8">
    <source>
        <dbReference type="Proteomes" id="UP000799772"/>
    </source>
</evidence>
<comment type="subunit">
    <text evidence="4">Component of the exocyst complex.</text>
</comment>
<evidence type="ECO:0000259" key="6">
    <source>
        <dbReference type="Pfam" id="PF15469"/>
    </source>
</evidence>
<dbReference type="InterPro" id="IPR029175">
    <property type="entry name" value="EXOC2/Sec5"/>
</dbReference>
<dbReference type="Proteomes" id="UP000799772">
    <property type="component" value="Unassembled WGS sequence"/>
</dbReference>
<dbReference type="GO" id="GO:0015031">
    <property type="term" value="P:protein transport"/>
    <property type="evidence" value="ECO:0007669"/>
    <property type="project" value="UniProtKB-KW"/>
</dbReference>
<organism evidence="7 8">
    <name type="scientific">Rhizodiscina lignyota</name>
    <dbReference type="NCBI Taxonomy" id="1504668"/>
    <lineage>
        <taxon>Eukaryota</taxon>
        <taxon>Fungi</taxon>
        <taxon>Dikarya</taxon>
        <taxon>Ascomycota</taxon>
        <taxon>Pezizomycotina</taxon>
        <taxon>Dothideomycetes</taxon>
        <taxon>Pleosporomycetidae</taxon>
        <taxon>Aulographales</taxon>
        <taxon>Rhizodiscinaceae</taxon>
        <taxon>Rhizodiscina</taxon>
    </lineage>
</organism>
<dbReference type="PANTHER" id="PTHR13043">
    <property type="entry name" value="EXOCYST COMPLEX COMPONENT SEC5"/>
    <property type="match status" value="1"/>
</dbReference>
<comment type="similarity">
    <text evidence="1 4">Belongs to the SEC5 family.</text>
</comment>
<evidence type="ECO:0000256" key="4">
    <source>
        <dbReference type="RuleBase" id="RU365069"/>
    </source>
</evidence>
<dbReference type="OrthoDB" id="26242at2759"/>
<keyword evidence="2 4" id="KW-0813">Transport</keyword>
<name>A0A9P4IM71_9PEZI</name>
<dbReference type="GO" id="GO:0006893">
    <property type="term" value="P:Golgi to plasma membrane transport"/>
    <property type="evidence" value="ECO:0007669"/>
    <property type="project" value="UniProtKB-UniRule"/>
</dbReference>
<comment type="caution">
    <text evidence="7">The sequence shown here is derived from an EMBL/GenBank/DDBJ whole genome shotgun (WGS) entry which is preliminary data.</text>
</comment>
<keyword evidence="4" id="KW-0653">Protein transport</keyword>